<sequence length="217" mass="23064">MSDPAAARTHMIDCQLRPNGVNDERILAAIADVPREMFLPKAKRAIAYVDEDLEIAEGRYLVEPVTFARMLVAADIKSTDVVLDIGCASGYSSAVIAGLADAVVALEENELLADRAESKLSAQDIMNVAVIKGELCKGVPKQGPFDVIFLGGAVDAVPAKLVKQLKEGGRLVCVKVETGVGRAHIIEITDGKASGRNLFDANVQQLPGFANDVGFVF</sequence>
<dbReference type="CDD" id="cd02440">
    <property type="entry name" value="AdoMet_MTases"/>
    <property type="match status" value="1"/>
</dbReference>
<protein>
    <recommendedName>
        <fullName evidence="2">Protein-L-isoaspartate O-methyltransferase</fullName>
    </recommendedName>
    <alternativeName>
        <fullName evidence="3">Protein L-isoaspartyl methyltransferase</fullName>
    </alternativeName>
</protein>
<dbReference type="EMBL" id="NVUL01000115">
    <property type="protein sequence ID" value="PCI73774.1"/>
    <property type="molecule type" value="Genomic_DNA"/>
</dbReference>
<dbReference type="Gene3D" id="3.40.50.150">
    <property type="entry name" value="Vaccinia Virus protein VP39"/>
    <property type="match status" value="1"/>
</dbReference>
<evidence type="ECO:0000256" key="2">
    <source>
        <dbReference type="ARBA" id="ARBA00013346"/>
    </source>
</evidence>
<dbReference type="InterPro" id="IPR029063">
    <property type="entry name" value="SAM-dependent_MTases_sf"/>
</dbReference>
<dbReference type="PANTHER" id="PTHR11579">
    <property type="entry name" value="PROTEIN-L-ISOASPARTATE O-METHYLTRANSFERASE"/>
    <property type="match status" value="1"/>
</dbReference>
<proteinExistence type="inferred from homology"/>
<evidence type="ECO:0000313" key="5">
    <source>
        <dbReference type="Proteomes" id="UP000218767"/>
    </source>
</evidence>
<comment type="caution">
    <text evidence="4">The sequence shown here is derived from an EMBL/GenBank/DDBJ whole genome shotgun (WGS) entry which is preliminary data.</text>
</comment>
<evidence type="ECO:0000313" key="4">
    <source>
        <dbReference type="EMBL" id="PCI73774.1"/>
    </source>
</evidence>
<evidence type="ECO:0000256" key="1">
    <source>
        <dbReference type="ARBA" id="ARBA00005369"/>
    </source>
</evidence>
<dbReference type="GO" id="GO:0005737">
    <property type="term" value="C:cytoplasm"/>
    <property type="evidence" value="ECO:0007669"/>
    <property type="project" value="TreeGrafter"/>
</dbReference>
<comment type="similarity">
    <text evidence="1">Belongs to the methyltransferase superfamily. L-isoaspartyl/D-aspartyl protein methyltransferase family.</text>
</comment>
<dbReference type="Pfam" id="PF01135">
    <property type="entry name" value="PCMT"/>
    <property type="match status" value="1"/>
</dbReference>
<gene>
    <name evidence="4" type="ORF">COB20_15865</name>
</gene>
<keyword evidence="4" id="KW-0489">Methyltransferase</keyword>
<dbReference type="InterPro" id="IPR000682">
    <property type="entry name" value="PCMT"/>
</dbReference>
<dbReference type="Proteomes" id="UP000218767">
    <property type="component" value="Unassembled WGS sequence"/>
</dbReference>
<name>A0A2A4WU81_9GAMM</name>
<reference evidence="5" key="1">
    <citation type="submission" date="2017-08" db="EMBL/GenBank/DDBJ databases">
        <title>A dynamic microbial community with high functional redundancy inhabits the cold, oxic subseafloor aquifer.</title>
        <authorList>
            <person name="Tully B.J."/>
            <person name="Wheat C.G."/>
            <person name="Glazer B.T."/>
            <person name="Huber J.A."/>
        </authorList>
    </citation>
    <scope>NUCLEOTIDE SEQUENCE [LARGE SCALE GENOMIC DNA]</scope>
</reference>
<organism evidence="4 5">
    <name type="scientific">SAR86 cluster bacterium</name>
    <dbReference type="NCBI Taxonomy" id="2030880"/>
    <lineage>
        <taxon>Bacteria</taxon>
        <taxon>Pseudomonadati</taxon>
        <taxon>Pseudomonadota</taxon>
        <taxon>Gammaproteobacteria</taxon>
        <taxon>SAR86 cluster</taxon>
    </lineage>
</organism>
<dbReference type="GO" id="GO:0032259">
    <property type="term" value="P:methylation"/>
    <property type="evidence" value="ECO:0007669"/>
    <property type="project" value="UniProtKB-KW"/>
</dbReference>
<dbReference type="GO" id="GO:0004719">
    <property type="term" value="F:protein-L-isoaspartate (D-aspartate) O-methyltransferase activity"/>
    <property type="evidence" value="ECO:0007669"/>
    <property type="project" value="InterPro"/>
</dbReference>
<keyword evidence="4" id="KW-0808">Transferase</keyword>
<evidence type="ECO:0000256" key="3">
    <source>
        <dbReference type="ARBA" id="ARBA00030757"/>
    </source>
</evidence>
<dbReference type="PANTHER" id="PTHR11579:SF18">
    <property type="entry name" value="PROTEIN-L-ISOASPARTATE O-METHYLTRANSFERASE"/>
    <property type="match status" value="1"/>
</dbReference>
<accession>A0A2A4WU81</accession>
<dbReference type="SUPFAM" id="SSF53335">
    <property type="entry name" value="S-adenosyl-L-methionine-dependent methyltransferases"/>
    <property type="match status" value="1"/>
</dbReference>
<dbReference type="AlphaFoldDB" id="A0A2A4WU81"/>